<dbReference type="AlphaFoldDB" id="A0A0L0ND25"/>
<dbReference type="Proteomes" id="UP000036947">
    <property type="component" value="Unassembled WGS sequence"/>
</dbReference>
<feature type="transmembrane region" description="Helical" evidence="1">
    <location>
        <begin position="149"/>
        <end position="168"/>
    </location>
</feature>
<evidence type="ECO:0000313" key="2">
    <source>
        <dbReference type="EMBL" id="KND91655.1"/>
    </source>
</evidence>
<keyword evidence="3" id="KW-1185">Reference proteome</keyword>
<feature type="transmembrane region" description="Helical" evidence="1">
    <location>
        <begin position="188"/>
        <end position="209"/>
    </location>
</feature>
<sequence>MSRRRREVLFPSMSVGNVCGVAKPRRLGHGADNRTIDTGPSILPNVFGIFQAYYKSHQLPQEGADKIACIGFIQLFLIFAMGAVLRPAAVLYVFAIMMTSFCTKYWQFMPTQGVLTGLANGVTTGGSTGGAARRGHGDGRRGLRARRHLFAWAGMFVPVFLIPTFAITKGVDSSLASYLVAITDGASIFGRVNILIAASAATGLVVLFWPKVEATTGIIAFSAVSGGSVAGTLCTDHPEHRHLYGRGHGHRFVFRLCWPSGRRRHSGWVSRLPRAGLLQRRPDHIRCLAGRVGKYKSPVGLFGKT</sequence>
<dbReference type="OrthoDB" id="6499973at2759"/>
<proteinExistence type="predicted"/>
<keyword evidence="1" id="KW-1133">Transmembrane helix</keyword>
<comment type="caution">
    <text evidence="2">The sequence shown here is derived from an EMBL/GenBank/DDBJ whole genome shotgun (WGS) entry which is preliminary data.</text>
</comment>
<protein>
    <submittedName>
        <fullName evidence="2">Uncharacterized protein</fullName>
    </submittedName>
</protein>
<evidence type="ECO:0000313" key="3">
    <source>
        <dbReference type="Proteomes" id="UP000036947"/>
    </source>
</evidence>
<accession>A0A0L0ND25</accession>
<gene>
    <name evidence="2" type="ORF">TOPH_03689</name>
</gene>
<dbReference type="EMBL" id="LFRF01000008">
    <property type="protein sequence ID" value="KND91655.1"/>
    <property type="molecule type" value="Genomic_DNA"/>
</dbReference>
<organism evidence="2 3">
    <name type="scientific">Tolypocladium ophioglossoides (strain CBS 100239)</name>
    <name type="common">Snaketongue truffleclub</name>
    <name type="synonym">Elaphocordyceps ophioglossoides</name>
    <dbReference type="NCBI Taxonomy" id="1163406"/>
    <lineage>
        <taxon>Eukaryota</taxon>
        <taxon>Fungi</taxon>
        <taxon>Dikarya</taxon>
        <taxon>Ascomycota</taxon>
        <taxon>Pezizomycotina</taxon>
        <taxon>Sordariomycetes</taxon>
        <taxon>Hypocreomycetidae</taxon>
        <taxon>Hypocreales</taxon>
        <taxon>Ophiocordycipitaceae</taxon>
        <taxon>Tolypocladium</taxon>
    </lineage>
</organism>
<keyword evidence="1" id="KW-0812">Transmembrane</keyword>
<reference evidence="2 3" key="1">
    <citation type="journal article" date="2015" name="BMC Genomics">
        <title>The genome of the truffle-parasite Tolypocladium ophioglossoides and the evolution of antifungal peptaibiotics.</title>
        <authorList>
            <person name="Quandt C.A."/>
            <person name="Bushley K.E."/>
            <person name="Spatafora J.W."/>
        </authorList>
    </citation>
    <scope>NUCLEOTIDE SEQUENCE [LARGE SCALE GENOMIC DNA]</scope>
    <source>
        <strain evidence="2 3">CBS 100239</strain>
    </source>
</reference>
<name>A0A0L0ND25_TOLOC</name>
<keyword evidence="1" id="KW-0472">Membrane</keyword>
<evidence type="ECO:0000256" key="1">
    <source>
        <dbReference type="SAM" id="Phobius"/>
    </source>
</evidence>